<proteinExistence type="predicted"/>
<reference evidence="2 3" key="1">
    <citation type="submission" date="2024-06" db="EMBL/GenBank/DDBJ databases">
        <title>Sorghum-associated microbial communities from plants grown in Nebraska, USA.</title>
        <authorList>
            <person name="Schachtman D."/>
        </authorList>
    </citation>
    <scope>NUCLEOTIDE SEQUENCE [LARGE SCALE GENOMIC DNA]</scope>
    <source>
        <strain evidence="2 3">2857</strain>
    </source>
</reference>
<gene>
    <name evidence="2" type="ORF">ABIE21_001655</name>
</gene>
<evidence type="ECO:0000313" key="3">
    <source>
        <dbReference type="Proteomes" id="UP001549257"/>
    </source>
</evidence>
<dbReference type="Proteomes" id="UP001549257">
    <property type="component" value="Unassembled WGS sequence"/>
</dbReference>
<protein>
    <submittedName>
        <fullName evidence="2">Uncharacterized protein</fullName>
    </submittedName>
</protein>
<organism evidence="2 3">
    <name type="scientific">Conyzicola nivalis</name>
    <dbReference type="NCBI Taxonomy" id="1477021"/>
    <lineage>
        <taxon>Bacteria</taxon>
        <taxon>Bacillati</taxon>
        <taxon>Actinomycetota</taxon>
        <taxon>Actinomycetes</taxon>
        <taxon>Micrococcales</taxon>
        <taxon>Microbacteriaceae</taxon>
        <taxon>Conyzicola</taxon>
    </lineage>
</organism>
<dbReference type="RefSeq" id="WP_354024312.1">
    <property type="nucleotide sequence ID" value="NZ_JBEPSJ010000001.1"/>
</dbReference>
<name>A0ABV2QNJ9_9MICO</name>
<evidence type="ECO:0000313" key="2">
    <source>
        <dbReference type="EMBL" id="MET4582165.1"/>
    </source>
</evidence>
<comment type="caution">
    <text evidence="2">The sequence shown here is derived from an EMBL/GenBank/DDBJ whole genome shotgun (WGS) entry which is preliminary data.</text>
</comment>
<keyword evidence="3" id="KW-1185">Reference proteome</keyword>
<evidence type="ECO:0000256" key="1">
    <source>
        <dbReference type="SAM" id="MobiDB-lite"/>
    </source>
</evidence>
<accession>A0ABV2QNJ9</accession>
<feature type="region of interest" description="Disordered" evidence="1">
    <location>
        <begin position="1"/>
        <end position="20"/>
    </location>
</feature>
<sequence>MTTTMKREAAAVADPTSWSSPDENLWVASNLGEFAGMVEFRDGHFVAGDRTGKELGAFSSIPAARSAVDVSISTSGSRVVELTPRIIRPAGIARALRARTGGDAA</sequence>
<dbReference type="EMBL" id="JBEPSJ010000001">
    <property type="protein sequence ID" value="MET4582165.1"/>
    <property type="molecule type" value="Genomic_DNA"/>
</dbReference>